<dbReference type="SUPFAM" id="SSF52540">
    <property type="entry name" value="P-loop containing nucleoside triphosphate hydrolases"/>
    <property type="match status" value="2"/>
</dbReference>
<gene>
    <name evidence="7" type="ORF">FLP10_12410</name>
</gene>
<feature type="domain" description="FtsK" evidence="6">
    <location>
        <begin position="631"/>
        <end position="823"/>
    </location>
</feature>
<feature type="domain" description="FtsK" evidence="6">
    <location>
        <begin position="967"/>
        <end position="1169"/>
    </location>
</feature>
<evidence type="ECO:0000259" key="6">
    <source>
        <dbReference type="PROSITE" id="PS50901"/>
    </source>
</evidence>
<dbReference type="Gene3D" id="3.40.50.300">
    <property type="entry name" value="P-loop containing nucleotide triphosphate hydrolases"/>
    <property type="match status" value="3"/>
</dbReference>
<keyword evidence="1 3" id="KW-0547">Nucleotide-binding</keyword>
<dbReference type="GO" id="GO:0005524">
    <property type="term" value="F:ATP binding"/>
    <property type="evidence" value="ECO:0007669"/>
    <property type="project" value="UniProtKB-UniRule"/>
</dbReference>
<protein>
    <recommendedName>
        <fullName evidence="6">FtsK domain-containing protein</fullName>
    </recommendedName>
</protein>
<dbReference type="OrthoDB" id="9807790at2"/>
<dbReference type="EMBL" id="CP043505">
    <property type="protein sequence ID" value="QEO15125.1"/>
    <property type="molecule type" value="Genomic_DNA"/>
</dbReference>
<evidence type="ECO:0000313" key="7">
    <source>
        <dbReference type="EMBL" id="QEO15125.1"/>
    </source>
</evidence>
<dbReference type="Pfam" id="PF01580">
    <property type="entry name" value="FtsK_SpoIIIE"/>
    <property type="match status" value="2"/>
</dbReference>
<dbReference type="SUPFAM" id="SSF49879">
    <property type="entry name" value="SMAD/FHA domain"/>
    <property type="match status" value="1"/>
</dbReference>
<evidence type="ECO:0000256" key="1">
    <source>
        <dbReference type="ARBA" id="ARBA00022741"/>
    </source>
</evidence>
<dbReference type="InterPro" id="IPR003593">
    <property type="entry name" value="AAA+_ATPase"/>
</dbReference>
<dbReference type="RefSeq" id="WP_149161143.1">
    <property type="nucleotide sequence ID" value="NZ_CP043505.1"/>
</dbReference>
<dbReference type="Gene3D" id="2.60.200.20">
    <property type="match status" value="1"/>
</dbReference>
<keyword evidence="5" id="KW-0812">Transmembrane</keyword>
<accession>A0A5C1YHS2</accession>
<sequence>MSLRLTIDDRAGGETAGTWMLDVDEATTVGEVAESLGVPAQALTNDPRPEASLAEAGVRSGVTVPPTAAPAVELGAGTLRLEIVGGPFAGDALPVARGASVHVGSGASASLVIADPALLELHAAITVADGAPGVDGRPTPLTAVIVPAPGADVWVNGEHVEGQAVVAPADLVQVGSSVLRLGVAPVSDADLTVDSLGDRGFNRPSRIRAAAVQPVVSLPGDKPEDNDSSPMPWLSAIMPIVLGVTMAVLFNRAIMLIMAAASPIMVIGSFLTQRRLAKKKGLKTEQDWIDDVHNAGDRIAELARRQRIEAWYRLPDPVVVGDIATRPLARLWERRRTDADALAMRVGVGEIELDARFEGGGKDRAQPRRVGIAPAPIAPDLRKGVLGIAGPADAVRSVARATVAGYATLRSPRDAELVVICPDDADSAWSWVQWLPHAQPGGPAGGSLLPAAIGNTDDSRRERLRELTVELEQRMRSAGQRGGEVPNDIVVVVDGAREYRMLPGMVPLLEHGTAHGIHVIALDADRSRLPEEARSVVAIDAFDPAVARVETGDDYHPMVLLDGLSVPRCEQIARSLCSIRHNSGVGDDAMLPTAVRYAELLKIDLDDPEPIVRRWQSQARNTFVVVGATGEGEFAIDISRDGPHALVAGTTGSGKSEFLQALVVSLAMANRPDALNFVLVDYKGGSAFADCERLPHTVGMVTNLDARETERALASLDAELKRREKVLRDLNAKDVDAAWAKDADASARRGLARLMIVIDEFAELKTELPEFIDGLVRIARVGRSLGVNLVLATQRPAGVVTPEMQSNINLRVALRVTDRSDSNDILGSAEAAFISPSTPGRGYVRTGPGAAPVAFQTARVAGIRPGIQRAVKVLPRKARLAWERLGYPARYPAAAAQAQNTDHDDTDLRALVNLVTAATQQLGIPKNPSPWLMPLPTTLPLEKFQDQPIPDGHVVLGLEDVPGEQSQRSLTWGVEDGSHVLFAGGSMSGRTTALRTLLAQIVQQYSPADLHLYVADFGNGALLPLVDAPHTGAVVTQLDADRLPRLMQRLLEDLGRRQAVLSAAGVGHIIEQRQSATEATRLPYAIVVVDGWERMLSTMNPDQLVTFREQFMRLLREGPAVGVRVLLTGDRAISGDKVSSFIDEQYILPLRDINDYRAFSIMAREIPLDLPPGRALFGAAGTEAQLAVLARDTAGEVQTAAFRRIVEQVRDHFDQFPQLAELPQPFRVDPLPGHFALTAAYDLPLGDSGPADGPVVAVGGDLLSRFTVDWPAEGGLLVTGGRKSGRSSALAAITHQLAWRKVPMLVVATRESVLTEVAAGHGIAVIASAATTPPELEAALDGLGEQVTIVVDDAEVFKNAPIEHALTGIKHRATFLVSADSESLSGLFGGPVVEAKRSRRALVLRPESSIMGTQAVGSPIPKFMLGRGTPGAAVFTTPAGWLPVRVPDIRQ</sequence>
<dbReference type="SMART" id="SM00382">
    <property type="entry name" value="AAA"/>
    <property type="match status" value="2"/>
</dbReference>
<dbReference type="InterPro" id="IPR002543">
    <property type="entry name" value="FtsK_dom"/>
</dbReference>
<name>A0A5C1YHS2_9MICO</name>
<feature type="binding site" evidence="3">
    <location>
        <begin position="649"/>
        <end position="656"/>
    </location>
    <ligand>
        <name>ATP</name>
        <dbReference type="ChEBI" id="CHEBI:30616"/>
    </ligand>
</feature>
<evidence type="ECO:0000256" key="3">
    <source>
        <dbReference type="PROSITE-ProRule" id="PRU00289"/>
    </source>
</evidence>
<evidence type="ECO:0000256" key="4">
    <source>
        <dbReference type="SAM" id="Coils"/>
    </source>
</evidence>
<organism evidence="7 8">
    <name type="scientific">Agromyces intestinalis</name>
    <dbReference type="NCBI Taxonomy" id="2592652"/>
    <lineage>
        <taxon>Bacteria</taxon>
        <taxon>Bacillati</taxon>
        <taxon>Actinomycetota</taxon>
        <taxon>Actinomycetes</taxon>
        <taxon>Micrococcales</taxon>
        <taxon>Microbacteriaceae</taxon>
        <taxon>Agromyces</taxon>
    </lineage>
</organism>
<proteinExistence type="predicted"/>
<dbReference type="InterPro" id="IPR027417">
    <property type="entry name" value="P-loop_NTPase"/>
</dbReference>
<dbReference type="CDD" id="cd00060">
    <property type="entry name" value="FHA"/>
    <property type="match status" value="1"/>
</dbReference>
<feature type="coiled-coil region" evidence="4">
    <location>
        <begin position="706"/>
        <end position="733"/>
    </location>
</feature>
<evidence type="ECO:0000256" key="2">
    <source>
        <dbReference type="ARBA" id="ARBA00022840"/>
    </source>
</evidence>
<feature type="binding site" evidence="3">
    <location>
        <begin position="984"/>
        <end position="991"/>
    </location>
    <ligand>
        <name>ATP</name>
        <dbReference type="ChEBI" id="CHEBI:30616"/>
    </ligand>
</feature>
<evidence type="ECO:0000313" key="8">
    <source>
        <dbReference type="Proteomes" id="UP000324678"/>
    </source>
</evidence>
<keyword evidence="5" id="KW-1133">Transmembrane helix</keyword>
<dbReference type="PROSITE" id="PS50901">
    <property type="entry name" value="FTSK"/>
    <property type="match status" value="2"/>
</dbReference>
<dbReference type="InterPro" id="IPR050206">
    <property type="entry name" value="FtsK/SpoIIIE/SftA"/>
</dbReference>
<evidence type="ECO:0000256" key="5">
    <source>
        <dbReference type="SAM" id="Phobius"/>
    </source>
</evidence>
<keyword evidence="5" id="KW-0472">Membrane</keyword>
<dbReference type="CDD" id="cd01127">
    <property type="entry name" value="TrwB_TraG_TraD_VirD4"/>
    <property type="match status" value="1"/>
</dbReference>
<dbReference type="GO" id="GO:0003677">
    <property type="term" value="F:DNA binding"/>
    <property type="evidence" value="ECO:0007669"/>
    <property type="project" value="InterPro"/>
</dbReference>
<keyword evidence="2 3" id="KW-0067">ATP-binding</keyword>
<dbReference type="PANTHER" id="PTHR22683:SF1">
    <property type="entry name" value="TYPE VII SECRETION SYSTEM PROTEIN ESSC"/>
    <property type="match status" value="1"/>
</dbReference>
<dbReference type="Proteomes" id="UP000324678">
    <property type="component" value="Chromosome"/>
</dbReference>
<reference evidence="7 8" key="1">
    <citation type="submission" date="2019-09" db="EMBL/GenBank/DDBJ databases">
        <title>Genome sequencing of strain KACC 19306.</title>
        <authorList>
            <person name="Heo J."/>
            <person name="Kim S.-J."/>
            <person name="Kim J.-S."/>
            <person name="Hong S.-B."/>
            <person name="Kwon S.-W."/>
        </authorList>
    </citation>
    <scope>NUCLEOTIDE SEQUENCE [LARGE SCALE GENOMIC DNA]</scope>
    <source>
        <strain evidence="7 8">KACC 19306</strain>
    </source>
</reference>
<dbReference type="KEGG" id="ail:FLP10_12410"/>
<keyword evidence="8" id="KW-1185">Reference proteome</keyword>
<feature type="transmembrane region" description="Helical" evidence="5">
    <location>
        <begin position="254"/>
        <end position="272"/>
    </location>
</feature>
<dbReference type="PANTHER" id="PTHR22683">
    <property type="entry name" value="SPORULATION PROTEIN RELATED"/>
    <property type="match status" value="1"/>
</dbReference>
<dbReference type="InterPro" id="IPR008984">
    <property type="entry name" value="SMAD_FHA_dom_sf"/>
</dbReference>
<keyword evidence="4" id="KW-0175">Coiled coil</keyword>